<dbReference type="AlphaFoldDB" id="A0A9P9BI70"/>
<dbReference type="RefSeq" id="XP_046007481.1">
    <property type="nucleotide sequence ID" value="XM_046152092.1"/>
</dbReference>
<accession>A0A9P9BI70</accession>
<dbReference type="GeneID" id="70181638"/>
<sequence>MSNGPGLGGCWLSLNRMDSNKRASRVRLNYPARCSLYGELEHNPFFFSRMGSSEHTSLTICRQVISRALLVLLSPLLPLASPDQDFAACSPATELRPHQSGSMLQQLAISGISHMLGYAAQTQKRRAVAAGLLQGFPTHPRALRAVVPTFTEHSAPQASPSGRLIVGNAKCSSYSTFVPG</sequence>
<protein>
    <submittedName>
        <fullName evidence="1">Uncharacterized protein</fullName>
    </submittedName>
</protein>
<dbReference type="EMBL" id="JAGTJQ010000010">
    <property type="protein sequence ID" value="KAH7021280.1"/>
    <property type="molecule type" value="Genomic_DNA"/>
</dbReference>
<keyword evidence="2" id="KW-1185">Reference proteome</keyword>
<dbReference type="Proteomes" id="UP000756346">
    <property type="component" value="Unassembled WGS sequence"/>
</dbReference>
<proteinExistence type="predicted"/>
<evidence type="ECO:0000313" key="2">
    <source>
        <dbReference type="Proteomes" id="UP000756346"/>
    </source>
</evidence>
<comment type="caution">
    <text evidence="1">The sequence shown here is derived from an EMBL/GenBank/DDBJ whole genome shotgun (WGS) entry which is preliminary data.</text>
</comment>
<gene>
    <name evidence="1" type="ORF">B0I36DRAFT_30912</name>
</gene>
<reference evidence="1" key="1">
    <citation type="journal article" date="2021" name="Nat. Commun.">
        <title>Genetic determinants of endophytism in the Arabidopsis root mycobiome.</title>
        <authorList>
            <person name="Mesny F."/>
            <person name="Miyauchi S."/>
            <person name="Thiergart T."/>
            <person name="Pickel B."/>
            <person name="Atanasova L."/>
            <person name="Karlsson M."/>
            <person name="Huettel B."/>
            <person name="Barry K.W."/>
            <person name="Haridas S."/>
            <person name="Chen C."/>
            <person name="Bauer D."/>
            <person name="Andreopoulos W."/>
            <person name="Pangilinan J."/>
            <person name="LaButti K."/>
            <person name="Riley R."/>
            <person name="Lipzen A."/>
            <person name="Clum A."/>
            <person name="Drula E."/>
            <person name="Henrissat B."/>
            <person name="Kohler A."/>
            <person name="Grigoriev I.V."/>
            <person name="Martin F.M."/>
            <person name="Hacquard S."/>
        </authorList>
    </citation>
    <scope>NUCLEOTIDE SEQUENCE</scope>
    <source>
        <strain evidence="1">MPI-CAGE-CH-0230</strain>
    </source>
</reference>
<evidence type="ECO:0000313" key="1">
    <source>
        <dbReference type="EMBL" id="KAH7021280.1"/>
    </source>
</evidence>
<name>A0A9P9BI70_9PEZI</name>
<organism evidence="1 2">
    <name type="scientific">Microdochium trichocladiopsis</name>
    <dbReference type="NCBI Taxonomy" id="1682393"/>
    <lineage>
        <taxon>Eukaryota</taxon>
        <taxon>Fungi</taxon>
        <taxon>Dikarya</taxon>
        <taxon>Ascomycota</taxon>
        <taxon>Pezizomycotina</taxon>
        <taxon>Sordariomycetes</taxon>
        <taxon>Xylariomycetidae</taxon>
        <taxon>Xylariales</taxon>
        <taxon>Microdochiaceae</taxon>
        <taxon>Microdochium</taxon>
    </lineage>
</organism>